<dbReference type="EMBL" id="KK105246">
    <property type="protein sequence ID" value="KIY92864.1"/>
    <property type="molecule type" value="Genomic_DNA"/>
</dbReference>
<evidence type="ECO:0000256" key="7">
    <source>
        <dbReference type="ARBA" id="ARBA00023242"/>
    </source>
</evidence>
<keyword evidence="12" id="KW-1185">Reference proteome</keyword>
<dbReference type="OrthoDB" id="1920326at2759"/>
<dbReference type="KEGG" id="mng:MNEG_15099"/>
<dbReference type="PANTHER" id="PTHR13620">
    <property type="entry name" value="3-5 EXONUCLEASE"/>
    <property type="match status" value="1"/>
</dbReference>
<dbReference type="Pfam" id="PF01612">
    <property type="entry name" value="DNA_pol_A_exo1"/>
    <property type="match status" value="1"/>
</dbReference>
<dbReference type="SUPFAM" id="SSF53098">
    <property type="entry name" value="Ribonuclease H-like"/>
    <property type="match status" value="1"/>
</dbReference>
<keyword evidence="2" id="KW-0540">Nuclease</keyword>
<dbReference type="GO" id="GO:0006139">
    <property type="term" value="P:nucleobase-containing compound metabolic process"/>
    <property type="evidence" value="ECO:0007669"/>
    <property type="project" value="InterPro"/>
</dbReference>
<gene>
    <name evidence="11" type="ORF">MNEG_15099</name>
</gene>
<name>A0A0D2LM28_9CHLO</name>
<dbReference type="GeneID" id="25732726"/>
<dbReference type="STRING" id="145388.A0A0D2LM28"/>
<dbReference type="InterPro" id="IPR051132">
    <property type="entry name" value="3-5_Exonuclease_domain"/>
</dbReference>
<keyword evidence="6" id="KW-0460">Magnesium</keyword>
<evidence type="ECO:0000256" key="2">
    <source>
        <dbReference type="ARBA" id="ARBA00022722"/>
    </source>
</evidence>
<dbReference type="Proteomes" id="UP000054498">
    <property type="component" value="Unassembled WGS sequence"/>
</dbReference>
<comment type="subcellular location">
    <subcellularLocation>
        <location evidence="1">Nucleus</location>
    </subcellularLocation>
</comment>
<evidence type="ECO:0000256" key="6">
    <source>
        <dbReference type="ARBA" id="ARBA00022842"/>
    </source>
</evidence>
<dbReference type="InterPro" id="IPR036397">
    <property type="entry name" value="RNaseH_sf"/>
</dbReference>
<dbReference type="InterPro" id="IPR012337">
    <property type="entry name" value="RNaseH-like_sf"/>
</dbReference>
<proteinExistence type="predicted"/>
<dbReference type="Gene3D" id="3.30.420.10">
    <property type="entry name" value="Ribonuclease H-like superfamily/Ribonuclease H"/>
    <property type="match status" value="1"/>
</dbReference>
<evidence type="ECO:0000256" key="4">
    <source>
        <dbReference type="ARBA" id="ARBA00022801"/>
    </source>
</evidence>
<keyword evidence="4" id="KW-0378">Hydrolase</keyword>
<organism evidence="11 12">
    <name type="scientific">Monoraphidium neglectum</name>
    <dbReference type="NCBI Taxonomy" id="145388"/>
    <lineage>
        <taxon>Eukaryota</taxon>
        <taxon>Viridiplantae</taxon>
        <taxon>Chlorophyta</taxon>
        <taxon>core chlorophytes</taxon>
        <taxon>Chlorophyceae</taxon>
        <taxon>CS clade</taxon>
        <taxon>Sphaeropleales</taxon>
        <taxon>Selenastraceae</taxon>
        <taxon>Monoraphidium</taxon>
    </lineage>
</organism>
<dbReference type="PANTHER" id="PTHR13620:SF109">
    <property type="entry name" value="3'-5' EXONUCLEASE"/>
    <property type="match status" value="1"/>
</dbReference>
<evidence type="ECO:0000256" key="3">
    <source>
        <dbReference type="ARBA" id="ARBA00022723"/>
    </source>
</evidence>
<evidence type="ECO:0000256" key="5">
    <source>
        <dbReference type="ARBA" id="ARBA00022839"/>
    </source>
</evidence>
<reference evidence="11 12" key="1">
    <citation type="journal article" date="2013" name="BMC Genomics">
        <title>Reconstruction of the lipid metabolism for the microalga Monoraphidium neglectum from its genome sequence reveals characteristics suitable for biofuel production.</title>
        <authorList>
            <person name="Bogen C."/>
            <person name="Al-Dilaimi A."/>
            <person name="Albersmeier A."/>
            <person name="Wichmann J."/>
            <person name="Grundmann M."/>
            <person name="Rupp O."/>
            <person name="Lauersen K.J."/>
            <person name="Blifernez-Klassen O."/>
            <person name="Kalinowski J."/>
            <person name="Goesmann A."/>
            <person name="Mussgnug J.H."/>
            <person name="Kruse O."/>
        </authorList>
    </citation>
    <scope>NUCLEOTIDE SEQUENCE [LARGE SCALE GENOMIC DNA]</scope>
    <source>
        <strain evidence="11 12">SAG 48.87</strain>
    </source>
</reference>
<dbReference type="GO" id="GO:0046872">
    <property type="term" value="F:metal ion binding"/>
    <property type="evidence" value="ECO:0007669"/>
    <property type="project" value="UniProtKB-KW"/>
</dbReference>
<evidence type="ECO:0000256" key="9">
    <source>
        <dbReference type="ARBA" id="ARBA00042761"/>
    </source>
</evidence>
<sequence>MTTILSYSQELLVREDVLLLGVNIGGDALKMRHDWGVTPASCSDISDTANGRVLGHLPGIATSVLDTRRWSLASLAAEVLRVKVPKPSHIRMGNWEARPLSRDQRAYAALDAFLGLQLHWALSALPKRVGPEQLHMAALRARAAAARATGAGSSGAAACGAGASPAAALAALPSAADAAAAGLRA</sequence>
<dbReference type="GO" id="GO:0003676">
    <property type="term" value="F:nucleic acid binding"/>
    <property type="evidence" value="ECO:0007669"/>
    <property type="project" value="InterPro"/>
</dbReference>
<dbReference type="RefSeq" id="XP_013891884.1">
    <property type="nucleotide sequence ID" value="XM_014036430.1"/>
</dbReference>
<dbReference type="InterPro" id="IPR002562">
    <property type="entry name" value="3'-5'_exonuclease_dom"/>
</dbReference>
<accession>A0A0D2LM28</accession>
<dbReference type="GO" id="GO:0008408">
    <property type="term" value="F:3'-5' exonuclease activity"/>
    <property type="evidence" value="ECO:0007669"/>
    <property type="project" value="InterPro"/>
</dbReference>
<evidence type="ECO:0000313" key="11">
    <source>
        <dbReference type="EMBL" id="KIY92864.1"/>
    </source>
</evidence>
<feature type="domain" description="3'-5' exonuclease" evidence="10">
    <location>
        <begin position="60"/>
        <end position="122"/>
    </location>
</feature>
<evidence type="ECO:0000259" key="10">
    <source>
        <dbReference type="Pfam" id="PF01612"/>
    </source>
</evidence>
<protein>
    <recommendedName>
        <fullName evidence="8">3'-5' exonuclease</fullName>
    </recommendedName>
    <alternativeName>
        <fullName evidence="9">Werner Syndrome-like exonuclease</fullName>
    </alternativeName>
</protein>
<evidence type="ECO:0000256" key="1">
    <source>
        <dbReference type="ARBA" id="ARBA00004123"/>
    </source>
</evidence>
<evidence type="ECO:0000256" key="8">
    <source>
        <dbReference type="ARBA" id="ARBA00040531"/>
    </source>
</evidence>
<dbReference type="AlphaFoldDB" id="A0A0D2LM28"/>
<keyword evidence="3" id="KW-0479">Metal-binding</keyword>
<keyword evidence="7" id="KW-0539">Nucleus</keyword>
<evidence type="ECO:0000313" key="12">
    <source>
        <dbReference type="Proteomes" id="UP000054498"/>
    </source>
</evidence>
<keyword evidence="5" id="KW-0269">Exonuclease</keyword>
<dbReference type="GO" id="GO:0005634">
    <property type="term" value="C:nucleus"/>
    <property type="evidence" value="ECO:0007669"/>
    <property type="project" value="UniProtKB-SubCell"/>
</dbReference>